<dbReference type="SUPFAM" id="SSF51430">
    <property type="entry name" value="NAD(P)-linked oxidoreductase"/>
    <property type="match status" value="1"/>
</dbReference>
<organism evidence="2 3">
    <name type="scientific">Brevundimonas halotolerans</name>
    <dbReference type="NCBI Taxonomy" id="69670"/>
    <lineage>
        <taxon>Bacteria</taxon>
        <taxon>Pseudomonadati</taxon>
        <taxon>Pseudomonadota</taxon>
        <taxon>Alphaproteobacteria</taxon>
        <taxon>Caulobacterales</taxon>
        <taxon>Caulobacteraceae</taxon>
        <taxon>Brevundimonas</taxon>
    </lineage>
</organism>
<dbReference type="RefSeq" id="WP_241153069.1">
    <property type="nucleotide sequence ID" value="NZ_JACIJB010000003.1"/>
</dbReference>
<protein>
    <submittedName>
        <fullName evidence="2">Aryl-alcohol dehydrogenase-like predicted oxidoreductase</fullName>
    </submittedName>
</protein>
<accession>A0A7W9A3E9</accession>
<comment type="caution">
    <text evidence="2">The sequence shown here is derived from an EMBL/GenBank/DDBJ whole genome shotgun (WGS) entry which is preliminary data.</text>
</comment>
<sequence>MSSEISAPPAAQLALAVVPAAPREAAGGALSRESGLAQLLQTAADGGIRRILTRPEGDDERTLCQAWPFPSPFQVSVTTLDAGEGPDRIEARARRSLERLGLPRGDVLLVRDVRDLAGAEGRALWERLVALKDRGLFRRIGIRTRLEDSPVLVARRFQPDLIQLPLNILDQRARRDGVLAALAEQGVAVQLASVLANGLLFAGSDEMIGASAADVVLLSRLRRRLAEARLDPMQAALAYAADSLTGMAEGSSLLACVTSAAETRALLAAVNAARPALDWTVFDQGGRLAATGDTAAAFSGVSSAA</sequence>
<dbReference type="Pfam" id="PF00248">
    <property type="entry name" value="Aldo_ket_red"/>
    <property type="match status" value="1"/>
</dbReference>
<proteinExistence type="predicted"/>
<dbReference type="InterPro" id="IPR036812">
    <property type="entry name" value="NAD(P)_OxRdtase_dom_sf"/>
</dbReference>
<feature type="domain" description="NADP-dependent oxidoreductase" evidence="1">
    <location>
        <begin position="85"/>
        <end position="272"/>
    </location>
</feature>
<gene>
    <name evidence="2" type="ORF">FHS65_001238</name>
</gene>
<evidence type="ECO:0000313" key="3">
    <source>
        <dbReference type="Proteomes" id="UP000548978"/>
    </source>
</evidence>
<dbReference type="NCBIfam" id="NF011432">
    <property type="entry name" value="PRK14863.1"/>
    <property type="match status" value="1"/>
</dbReference>
<evidence type="ECO:0000313" key="2">
    <source>
        <dbReference type="EMBL" id="MBB5660493.1"/>
    </source>
</evidence>
<dbReference type="Proteomes" id="UP000548978">
    <property type="component" value="Unassembled WGS sequence"/>
</dbReference>
<dbReference type="EMBL" id="JACIJB010000003">
    <property type="protein sequence ID" value="MBB5660493.1"/>
    <property type="molecule type" value="Genomic_DNA"/>
</dbReference>
<dbReference type="AlphaFoldDB" id="A0A7W9A3E9"/>
<keyword evidence="3" id="KW-1185">Reference proteome</keyword>
<dbReference type="Gene3D" id="3.20.20.100">
    <property type="entry name" value="NADP-dependent oxidoreductase domain"/>
    <property type="match status" value="1"/>
</dbReference>
<dbReference type="InterPro" id="IPR023210">
    <property type="entry name" value="NADP_OxRdtase_dom"/>
</dbReference>
<name>A0A7W9A3E9_9CAUL</name>
<evidence type="ECO:0000259" key="1">
    <source>
        <dbReference type="Pfam" id="PF00248"/>
    </source>
</evidence>
<reference evidence="2 3" key="1">
    <citation type="submission" date="2020-08" db="EMBL/GenBank/DDBJ databases">
        <title>Genomic Encyclopedia of Type Strains, Phase IV (KMG-IV): sequencing the most valuable type-strain genomes for metagenomic binning, comparative biology and taxonomic classification.</title>
        <authorList>
            <person name="Goeker M."/>
        </authorList>
    </citation>
    <scope>NUCLEOTIDE SEQUENCE [LARGE SCALE GENOMIC DNA]</scope>
    <source>
        <strain evidence="2 3">DSM 24448</strain>
    </source>
</reference>